<keyword evidence="1" id="KW-1133">Transmembrane helix</keyword>
<dbReference type="PANTHER" id="PTHR11455:SF9">
    <property type="entry name" value="CRYPTOCHROME CIRCADIAN CLOCK 5 ISOFORM X1"/>
    <property type="match status" value="1"/>
</dbReference>
<dbReference type="InterPro" id="IPR002081">
    <property type="entry name" value="Cryptochrome/DNA_photolyase_1"/>
</dbReference>
<sequence length="170" mass="19235">MFRRKEVVTIYILQNYTSAAAIEIFFPVSHTLFNPADIIQKNGGRPPLNYQSFVKLAGEPSWASSPVSNAPTWLPTVGSIGNYPNSEVPSIEELGYEEDERSPYKGGESEALRRLRCSATAFVWTLTTIPFSKTNVTLKERYKLCFNQSFRCYCILSNTTIVFFFPSFGF</sequence>
<comment type="caution">
    <text evidence="2">The sequence shown here is derived from an EMBL/GenBank/DDBJ whole genome shotgun (WGS) entry which is preliminary data.</text>
</comment>
<dbReference type="Gene3D" id="3.40.50.620">
    <property type="entry name" value="HUPs"/>
    <property type="match status" value="1"/>
</dbReference>
<protein>
    <submittedName>
        <fullName evidence="2">Uncharacterized protein</fullName>
    </submittedName>
</protein>
<dbReference type="EMBL" id="JBJXBP010000002">
    <property type="protein sequence ID" value="KAL3844469.1"/>
    <property type="molecule type" value="Genomic_DNA"/>
</dbReference>
<proteinExistence type="predicted"/>
<keyword evidence="3" id="KW-1185">Reference proteome</keyword>
<dbReference type="Gene3D" id="1.25.40.80">
    <property type="match status" value="1"/>
</dbReference>
<dbReference type="Proteomes" id="UP001634393">
    <property type="component" value="Unassembled WGS sequence"/>
</dbReference>
<feature type="transmembrane region" description="Helical" evidence="1">
    <location>
        <begin position="150"/>
        <end position="168"/>
    </location>
</feature>
<keyword evidence="1" id="KW-0812">Transmembrane</keyword>
<dbReference type="AlphaFoldDB" id="A0ABD3U4U2"/>
<organism evidence="2 3">
    <name type="scientific">Penstemon smallii</name>
    <dbReference type="NCBI Taxonomy" id="265156"/>
    <lineage>
        <taxon>Eukaryota</taxon>
        <taxon>Viridiplantae</taxon>
        <taxon>Streptophyta</taxon>
        <taxon>Embryophyta</taxon>
        <taxon>Tracheophyta</taxon>
        <taxon>Spermatophyta</taxon>
        <taxon>Magnoliopsida</taxon>
        <taxon>eudicotyledons</taxon>
        <taxon>Gunneridae</taxon>
        <taxon>Pentapetalae</taxon>
        <taxon>asterids</taxon>
        <taxon>lamiids</taxon>
        <taxon>Lamiales</taxon>
        <taxon>Plantaginaceae</taxon>
        <taxon>Cheloneae</taxon>
        <taxon>Penstemon</taxon>
    </lineage>
</organism>
<accession>A0ABD3U4U2</accession>
<reference evidence="2 3" key="1">
    <citation type="submission" date="2024-12" db="EMBL/GenBank/DDBJ databases">
        <title>The unique morphological basis and parallel evolutionary history of personate flowers in Penstemon.</title>
        <authorList>
            <person name="Depatie T.H."/>
            <person name="Wessinger C.A."/>
        </authorList>
    </citation>
    <scope>NUCLEOTIDE SEQUENCE [LARGE SCALE GENOMIC DNA]</scope>
    <source>
        <strain evidence="2">WTNN_2</strain>
        <tissue evidence="2">Leaf</tissue>
    </source>
</reference>
<keyword evidence="1" id="KW-0472">Membrane</keyword>
<evidence type="ECO:0000256" key="1">
    <source>
        <dbReference type="SAM" id="Phobius"/>
    </source>
</evidence>
<dbReference type="PANTHER" id="PTHR11455">
    <property type="entry name" value="CRYPTOCHROME"/>
    <property type="match status" value="1"/>
</dbReference>
<evidence type="ECO:0000313" key="2">
    <source>
        <dbReference type="EMBL" id="KAL3844469.1"/>
    </source>
</evidence>
<gene>
    <name evidence="2" type="ORF">ACJIZ3_001872</name>
</gene>
<dbReference type="InterPro" id="IPR014729">
    <property type="entry name" value="Rossmann-like_a/b/a_fold"/>
</dbReference>
<evidence type="ECO:0000313" key="3">
    <source>
        <dbReference type="Proteomes" id="UP001634393"/>
    </source>
</evidence>
<name>A0ABD3U4U2_9LAMI</name>